<name>A0A382T849_9ZZZZ</name>
<feature type="transmembrane region" description="Helical" evidence="7">
    <location>
        <begin position="36"/>
        <end position="54"/>
    </location>
</feature>
<feature type="transmembrane region" description="Helical" evidence="7">
    <location>
        <begin position="283"/>
        <end position="304"/>
    </location>
</feature>
<keyword evidence="3" id="KW-0479">Metal-binding</keyword>
<dbReference type="FunFam" id="2.70.150.10:FF:000002">
    <property type="entry name" value="Copper-transporting ATPase 1, putative"/>
    <property type="match status" value="1"/>
</dbReference>
<protein>
    <recommendedName>
        <fullName evidence="8">P-type ATPase A domain-containing protein</fullName>
    </recommendedName>
</protein>
<dbReference type="PANTHER" id="PTHR43520">
    <property type="entry name" value="ATP7, ISOFORM B"/>
    <property type="match status" value="1"/>
</dbReference>
<feature type="non-terminal residue" evidence="9">
    <location>
        <position position="1"/>
    </location>
</feature>
<dbReference type="GO" id="GO:0055070">
    <property type="term" value="P:copper ion homeostasis"/>
    <property type="evidence" value="ECO:0007669"/>
    <property type="project" value="TreeGrafter"/>
</dbReference>
<dbReference type="GO" id="GO:0012505">
    <property type="term" value="C:endomembrane system"/>
    <property type="evidence" value="ECO:0007669"/>
    <property type="project" value="UniProtKB-SubCell"/>
</dbReference>
<dbReference type="GO" id="GO:0016887">
    <property type="term" value="F:ATP hydrolysis activity"/>
    <property type="evidence" value="ECO:0007669"/>
    <property type="project" value="InterPro"/>
</dbReference>
<dbReference type="EMBL" id="UINC01134137">
    <property type="protein sequence ID" value="SVD17481.1"/>
    <property type="molecule type" value="Genomic_DNA"/>
</dbReference>
<feature type="transmembrane region" description="Helical" evidence="7">
    <location>
        <begin position="60"/>
        <end position="79"/>
    </location>
</feature>
<evidence type="ECO:0000256" key="3">
    <source>
        <dbReference type="ARBA" id="ARBA00022723"/>
    </source>
</evidence>
<feature type="transmembrane region" description="Helical" evidence="7">
    <location>
        <begin position="131"/>
        <end position="149"/>
    </location>
</feature>
<dbReference type="SUPFAM" id="SSF81653">
    <property type="entry name" value="Calcium ATPase, transduction domain A"/>
    <property type="match status" value="1"/>
</dbReference>
<dbReference type="InterPro" id="IPR059000">
    <property type="entry name" value="ATPase_P-type_domA"/>
</dbReference>
<evidence type="ECO:0000256" key="5">
    <source>
        <dbReference type="ARBA" id="ARBA00022989"/>
    </source>
</evidence>
<comment type="subcellular location">
    <subcellularLocation>
        <location evidence="1">Endomembrane system</location>
        <topology evidence="1">Multi-pass membrane protein</topology>
    </subcellularLocation>
</comment>
<dbReference type="NCBIfam" id="TIGR01494">
    <property type="entry name" value="ATPase_P-type"/>
    <property type="match status" value="1"/>
</dbReference>
<feature type="domain" description="P-type ATPase A" evidence="8">
    <location>
        <begin position="168"/>
        <end position="267"/>
    </location>
</feature>
<dbReference type="GO" id="GO:0016020">
    <property type="term" value="C:membrane"/>
    <property type="evidence" value="ECO:0007669"/>
    <property type="project" value="InterPro"/>
</dbReference>
<dbReference type="GO" id="GO:0005524">
    <property type="term" value="F:ATP binding"/>
    <property type="evidence" value="ECO:0007669"/>
    <property type="project" value="InterPro"/>
</dbReference>
<dbReference type="PRINTS" id="PR00943">
    <property type="entry name" value="CUATPASE"/>
</dbReference>
<dbReference type="Gene3D" id="2.70.150.10">
    <property type="entry name" value="Calcium-transporting ATPase, cytoplasmic transduction domain A"/>
    <property type="match status" value="1"/>
</dbReference>
<dbReference type="InterPro" id="IPR001757">
    <property type="entry name" value="P_typ_ATPase"/>
</dbReference>
<evidence type="ECO:0000259" key="8">
    <source>
        <dbReference type="Pfam" id="PF00122"/>
    </source>
</evidence>
<gene>
    <name evidence="9" type="ORF">METZ01_LOCUS370335</name>
</gene>
<proteinExistence type="predicted"/>
<dbReference type="AlphaFoldDB" id="A0A382T849"/>
<dbReference type="GO" id="GO:0043682">
    <property type="term" value="F:P-type divalent copper transporter activity"/>
    <property type="evidence" value="ECO:0007669"/>
    <property type="project" value="TreeGrafter"/>
</dbReference>
<sequence length="305" mass="33952">TLQEAIQDHGYTLVKETAKEFSERKEEEIHIWKQRFVYNVVLGIPLLIIAMGEMMQGKFISLESILIQCILTTTIMIISRNFYTNGFTALIHKHPNMNSLVALGTSAAYIYSLISSINMMYEMGIPGFDALYFESAGIILVFISLGRYLEARARSQTTQSLMELFKQVPRTGWVNKENTWQEVSVEEIEKGDEVMIKPGGQIPVDGVVIEGESFINEAAITGEFLPVEKRGGDMLIGASMNTSGMLIMKADKVGKEMLFSRIIQLVEDTQNTKAPIQSLADRVAIVFVPVVLALALISFAGWLIA</sequence>
<evidence type="ECO:0000256" key="2">
    <source>
        <dbReference type="ARBA" id="ARBA00022692"/>
    </source>
</evidence>
<dbReference type="GO" id="GO:0005507">
    <property type="term" value="F:copper ion binding"/>
    <property type="evidence" value="ECO:0007669"/>
    <property type="project" value="TreeGrafter"/>
</dbReference>
<dbReference type="InterPro" id="IPR008250">
    <property type="entry name" value="ATPase_P-typ_transduc_dom_A_sf"/>
</dbReference>
<evidence type="ECO:0000256" key="7">
    <source>
        <dbReference type="SAM" id="Phobius"/>
    </source>
</evidence>
<dbReference type="Pfam" id="PF00122">
    <property type="entry name" value="E1-E2_ATPase"/>
    <property type="match status" value="1"/>
</dbReference>
<keyword evidence="4" id="KW-1278">Translocase</keyword>
<evidence type="ECO:0000313" key="9">
    <source>
        <dbReference type="EMBL" id="SVD17481.1"/>
    </source>
</evidence>
<accession>A0A382T849</accession>
<keyword evidence="2 7" id="KW-0812">Transmembrane</keyword>
<organism evidence="9">
    <name type="scientific">marine metagenome</name>
    <dbReference type="NCBI Taxonomy" id="408172"/>
    <lineage>
        <taxon>unclassified sequences</taxon>
        <taxon>metagenomes</taxon>
        <taxon>ecological metagenomes</taxon>
    </lineage>
</organism>
<evidence type="ECO:0000256" key="4">
    <source>
        <dbReference type="ARBA" id="ARBA00022967"/>
    </source>
</evidence>
<keyword evidence="5 7" id="KW-1133">Transmembrane helix</keyword>
<evidence type="ECO:0000256" key="6">
    <source>
        <dbReference type="ARBA" id="ARBA00023136"/>
    </source>
</evidence>
<feature type="non-terminal residue" evidence="9">
    <location>
        <position position="305"/>
    </location>
</feature>
<feature type="transmembrane region" description="Helical" evidence="7">
    <location>
        <begin position="100"/>
        <end position="119"/>
    </location>
</feature>
<reference evidence="9" key="1">
    <citation type="submission" date="2018-05" db="EMBL/GenBank/DDBJ databases">
        <authorList>
            <person name="Lanie J.A."/>
            <person name="Ng W.-L."/>
            <person name="Kazmierczak K.M."/>
            <person name="Andrzejewski T.M."/>
            <person name="Davidsen T.M."/>
            <person name="Wayne K.J."/>
            <person name="Tettelin H."/>
            <person name="Glass J.I."/>
            <person name="Rusch D."/>
            <person name="Podicherti R."/>
            <person name="Tsui H.-C.T."/>
            <person name="Winkler M.E."/>
        </authorList>
    </citation>
    <scope>NUCLEOTIDE SEQUENCE</scope>
</reference>
<keyword evidence="6 7" id="KW-0472">Membrane</keyword>
<evidence type="ECO:0000256" key="1">
    <source>
        <dbReference type="ARBA" id="ARBA00004127"/>
    </source>
</evidence>
<dbReference type="PANTHER" id="PTHR43520:SF8">
    <property type="entry name" value="P-TYPE CU(+) TRANSPORTER"/>
    <property type="match status" value="1"/>
</dbReference>